<keyword evidence="2" id="KW-1133">Transmembrane helix</keyword>
<feature type="region of interest" description="Disordered" evidence="1">
    <location>
        <begin position="368"/>
        <end position="413"/>
    </location>
</feature>
<accession>A0ABD3QTT0</accession>
<organism evidence="4 5">
    <name type="scientific">Cyclotella atomus</name>
    <dbReference type="NCBI Taxonomy" id="382360"/>
    <lineage>
        <taxon>Eukaryota</taxon>
        <taxon>Sar</taxon>
        <taxon>Stramenopiles</taxon>
        <taxon>Ochrophyta</taxon>
        <taxon>Bacillariophyta</taxon>
        <taxon>Coscinodiscophyceae</taxon>
        <taxon>Thalassiosirophycidae</taxon>
        <taxon>Stephanodiscales</taxon>
        <taxon>Stephanodiscaceae</taxon>
        <taxon>Cyclotella</taxon>
    </lineage>
</organism>
<evidence type="ECO:0000313" key="5">
    <source>
        <dbReference type="Proteomes" id="UP001530400"/>
    </source>
</evidence>
<dbReference type="InterPro" id="IPR055918">
    <property type="entry name" value="DUF7495"/>
</dbReference>
<name>A0ABD3QTT0_9STRA</name>
<dbReference type="AlphaFoldDB" id="A0ABD3QTT0"/>
<evidence type="ECO:0000313" key="4">
    <source>
        <dbReference type="EMBL" id="KAL3803573.1"/>
    </source>
</evidence>
<proteinExistence type="predicted"/>
<dbReference type="Pfam" id="PF24325">
    <property type="entry name" value="DUF7495"/>
    <property type="match status" value="3"/>
</dbReference>
<feature type="compositionally biased region" description="Polar residues" evidence="1">
    <location>
        <begin position="395"/>
        <end position="413"/>
    </location>
</feature>
<feature type="domain" description="DUF7495" evidence="3">
    <location>
        <begin position="423"/>
        <end position="527"/>
    </location>
</feature>
<dbReference type="EMBL" id="JALLPJ020000067">
    <property type="protein sequence ID" value="KAL3803573.1"/>
    <property type="molecule type" value="Genomic_DNA"/>
</dbReference>
<reference evidence="4 5" key="1">
    <citation type="submission" date="2024-10" db="EMBL/GenBank/DDBJ databases">
        <title>Updated reference genomes for cyclostephanoid diatoms.</title>
        <authorList>
            <person name="Roberts W.R."/>
            <person name="Alverson A.J."/>
        </authorList>
    </citation>
    <scope>NUCLEOTIDE SEQUENCE [LARGE SCALE GENOMIC DNA]</scope>
    <source>
        <strain evidence="4 5">AJA010-31</strain>
    </source>
</reference>
<evidence type="ECO:0000259" key="3">
    <source>
        <dbReference type="Pfam" id="PF24325"/>
    </source>
</evidence>
<protein>
    <recommendedName>
        <fullName evidence="3">DUF7495 domain-containing protein</fullName>
    </recommendedName>
</protein>
<evidence type="ECO:0000256" key="1">
    <source>
        <dbReference type="SAM" id="MobiDB-lite"/>
    </source>
</evidence>
<feature type="compositionally biased region" description="Polar residues" evidence="1">
    <location>
        <begin position="69"/>
        <end position="89"/>
    </location>
</feature>
<dbReference type="Proteomes" id="UP001530400">
    <property type="component" value="Unassembled WGS sequence"/>
</dbReference>
<feature type="compositionally biased region" description="Polar residues" evidence="1">
    <location>
        <begin position="1"/>
        <end position="13"/>
    </location>
</feature>
<feature type="region of interest" description="Disordered" evidence="1">
    <location>
        <begin position="57"/>
        <end position="112"/>
    </location>
</feature>
<feature type="domain" description="DUF7495" evidence="3">
    <location>
        <begin position="577"/>
        <end position="690"/>
    </location>
</feature>
<feature type="transmembrane region" description="Helical" evidence="2">
    <location>
        <begin position="144"/>
        <end position="166"/>
    </location>
</feature>
<evidence type="ECO:0000256" key="2">
    <source>
        <dbReference type="SAM" id="Phobius"/>
    </source>
</evidence>
<feature type="domain" description="DUF7495" evidence="3">
    <location>
        <begin position="227"/>
        <end position="343"/>
    </location>
</feature>
<feature type="region of interest" description="Disordered" evidence="1">
    <location>
        <begin position="1"/>
        <end position="33"/>
    </location>
</feature>
<comment type="caution">
    <text evidence="4">The sequence shown here is derived from an EMBL/GenBank/DDBJ whole genome shotgun (WGS) entry which is preliminary data.</text>
</comment>
<keyword evidence="2" id="KW-0812">Transmembrane</keyword>
<gene>
    <name evidence="4" type="ORF">ACHAWO_012888</name>
</gene>
<sequence>MSSDPPSEYTGSSYKDDPNEEDDSREFIKSSTARHIELTNRTNELLSNFGNMLNELGDRPASPEYGEFGSSTALQAPRSDGSSTPTADNLSPFHRSYSDRNEDVSYEPAGGGQNLWNTGNNGYYDYDEDRKKLYRYRMFGGNNMAYVCTLGVIVALVVIAGVSIGGKQRENAAPTTATVSNENTNKVYTSKEQEVEDLLLHLDKSYMPQDPETREQYLAVAETFRPQWFDRQNGWEGQAYLQAYDFCDSQNRMQPCPYMAICPGGQGNPPFGGIKPTPGTNTSAWAPVKNVPNEWVQISYAAEDDTADGEICQLYSTLHNGSPRWGLTGEYDEGLTQNILCCLVDEAIRENEPEVFTSMVHDMSVEESNAVGSDVISRPPSLEEDSSDDAVDGNVDSSGSSAMQENTANVSTETRVPEIPAFWYSRSDGWEGTTYTSANEFCSSQGGKTICPFQLYCPDGPGGVPFAASAQQALLEYDSLFWSPVMNGLGEEAWAGIGMANQCVPPLPTPRVSPDMLYQATSFIMCCEMGGGKDDDAQSSSAATEMSAEITAEIVQEVEEFSSSEFMQAAKEVWDPKWFSSEDGWAGSTYADAINFCNENLQDGELCPYQAVCPNGVGTDPYLVAHIPPVGVEQWVPIRTGVFSYILISHGDEDNGETLCDSYQNLRSRQPELGTTAEMQEQKQYLLCCHHYSGDDF</sequence>
<keyword evidence="2" id="KW-0472">Membrane</keyword>
<keyword evidence="5" id="KW-1185">Reference proteome</keyword>
<feature type="compositionally biased region" description="Acidic residues" evidence="1">
    <location>
        <begin position="382"/>
        <end position="391"/>
    </location>
</feature>